<dbReference type="RefSeq" id="WP_151544084.1">
    <property type="nucleotide sequence ID" value="NZ_WBMR01000128.1"/>
</dbReference>
<proteinExistence type="predicted"/>
<reference evidence="2 3" key="1">
    <citation type="submission" date="2019-09" db="EMBL/GenBank/DDBJ databases">
        <title>Actinomadura physcomitrii sp. nov., a novel actinomycete isolated from moss [Physcomitrium sphaericum (Ludw) Fuernr].</title>
        <authorList>
            <person name="Liu C."/>
            <person name="Zhuang X."/>
        </authorList>
    </citation>
    <scope>NUCLEOTIDE SEQUENCE [LARGE SCALE GENOMIC DNA]</scope>
    <source>
        <strain evidence="2 3">CYP1-1B</strain>
    </source>
</reference>
<feature type="transmembrane region" description="Helical" evidence="1">
    <location>
        <begin position="165"/>
        <end position="185"/>
    </location>
</feature>
<organism evidence="2 3">
    <name type="scientific">Actinomadura montaniterrae</name>
    <dbReference type="NCBI Taxonomy" id="1803903"/>
    <lineage>
        <taxon>Bacteria</taxon>
        <taxon>Bacillati</taxon>
        <taxon>Actinomycetota</taxon>
        <taxon>Actinomycetes</taxon>
        <taxon>Streptosporangiales</taxon>
        <taxon>Thermomonosporaceae</taxon>
        <taxon>Actinomadura</taxon>
    </lineage>
</organism>
<dbReference type="EMBL" id="WBMR01000128">
    <property type="protein sequence ID" value="KAB2371228.1"/>
    <property type="molecule type" value="Genomic_DNA"/>
</dbReference>
<keyword evidence="3" id="KW-1185">Reference proteome</keyword>
<accession>A0A6L3VSQ6</accession>
<dbReference type="Proteomes" id="UP000483004">
    <property type="component" value="Unassembled WGS sequence"/>
</dbReference>
<gene>
    <name evidence="2" type="ORF">F9B16_32665</name>
</gene>
<keyword evidence="1" id="KW-1133">Transmembrane helix</keyword>
<keyword evidence="1" id="KW-0472">Membrane</keyword>
<sequence length="280" mass="29707">MAGEARVGAERVVGVITANISLAVGALFYMGWCYTNAVYGYFRVNPLDLEIGPTEYVLRSAGTVFSSALVFGAVIWLVVTGLPQLRLTELVPERAVPGFVRRPLRRAAALVGDPLGRQRAGLVLLLAAGVLVLLSVARVTDSLYLTLALTAAGALLLTQSAGTGAYAVGLITAAACALWAAGVYAKDKGTAEAHEIARDLQTRTAVVVYTTKPLALSGPGVTAEQLPKGNMYAQRYQGLRLLIGRAGRYYVLPVGWRPDVNATYLLKESDSMRIELLPGS</sequence>
<comment type="caution">
    <text evidence="2">The sequence shown here is derived from an EMBL/GenBank/DDBJ whole genome shotgun (WGS) entry which is preliminary data.</text>
</comment>
<dbReference type="AlphaFoldDB" id="A0A6L3VSQ6"/>
<evidence type="ECO:0000313" key="2">
    <source>
        <dbReference type="EMBL" id="KAB2371228.1"/>
    </source>
</evidence>
<dbReference type="OrthoDB" id="4350047at2"/>
<feature type="transmembrane region" description="Helical" evidence="1">
    <location>
        <begin position="56"/>
        <end position="79"/>
    </location>
</feature>
<evidence type="ECO:0000256" key="1">
    <source>
        <dbReference type="SAM" id="Phobius"/>
    </source>
</evidence>
<keyword evidence="1" id="KW-0812">Transmembrane</keyword>
<name>A0A6L3VSQ6_9ACTN</name>
<feature type="transmembrane region" description="Helical" evidence="1">
    <location>
        <begin position="12"/>
        <end position="32"/>
    </location>
</feature>
<feature type="transmembrane region" description="Helical" evidence="1">
    <location>
        <begin position="120"/>
        <end position="137"/>
    </location>
</feature>
<evidence type="ECO:0000313" key="3">
    <source>
        <dbReference type="Proteomes" id="UP000483004"/>
    </source>
</evidence>
<protein>
    <submittedName>
        <fullName evidence="2">Uncharacterized protein</fullName>
    </submittedName>
</protein>